<dbReference type="GO" id="GO:0008914">
    <property type="term" value="F:leucyl-tRNA--protein transferase activity"/>
    <property type="evidence" value="ECO:0007669"/>
    <property type="project" value="UniProtKB-UniRule"/>
</dbReference>
<dbReference type="InterPro" id="IPR004616">
    <property type="entry name" value="Leu/Phe-tRNA_Trfase"/>
</dbReference>
<comment type="similarity">
    <text evidence="4">Belongs to the L/F-transferase family.</text>
</comment>
<accession>A0A1H5Y0R7</accession>
<comment type="catalytic activity">
    <reaction evidence="4">
        <text>N-terminal L-lysyl-[protein] + L-leucyl-tRNA(Leu) = N-terminal L-leucyl-L-lysyl-[protein] + tRNA(Leu) + H(+)</text>
        <dbReference type="Rhea" id="RHEA:12340"/>
        <dbReference type="Rhea" id="RHEA-COMP:9613"/>
        <dbReference type="Rhea" id="RHEA-COMP:9622"/>
        <dbReference type="Rhea" id="RHEA-COMP:12670"/>
        <dbReference type="Rhea" id="RHEA-COMP:12671"/>
        <dbReference type="ChEBI" id="CHEBI:15378"/>
        <dbReference type="ChEBI" id="CHEBI:65249"/>
        <dbReference type="ChEBI" id="CHEBI:78442"/>
        <dbReference type="ChEBI" id="CHEBI:78494"/>
        <dbReference type="ChEBI" id="CHEBI:133043"/>
        <dbReference type="EC" id="2.3.2.6"/>
    </reaction>
</comment>
<reference evidence="6" key="1">
    <citation type="submission" date="2016-10" db="EMBL/GenBank/DDBJ databases">
        <authorList>
            <person name="Varghese N."/>
            <person name="Submissions S."/>
        </authorList>
    </citation>
    <scope>NUCLEOTIDE SEQUENCE [LARGE SCALE GENOMIC DNA]</scope>
    <source>
        <strain evidence="6">DSM 21580</strain>
    </source>
</reference>
<dbReference type="InterPro" id="IPR042221">
    <property type="entry name" value="Leu/Phe-tRNA_Trfase_N"/>
</dbReference>
<protein>
    <recommendedName>
        <fullName evidence="4">Leucyl/phenylalanyl-tRNA--protein transferase</fullName>
        <ecNumber evidence="4">2.3.2.6</ecNumber>
    </recommendedName>
    <alternativeName>
        <fullName evidence="4">L/F-transferase</fullName>
    </alternativeName>
    <alternativeName>
        <fullName evidence="4">Leucyltransferase</fullName>
    </alternativeName>
    <alternativeName>
        <fullName evidence="4">Phenyalanyltransferase</fullName>
    </alternativeName>
</protein>
<dbReference type="PANTHER" id="PTHR30098">
    <property type="entry name" value="LEUCYL/PHENYLALANYL-TRNA--PROTEIN TRANSFERASE"/>
    <property type="match status" value="1"/>
</dbReference>
<dbReference type="AlphaFoldDB" id="A0A1H5Y0R7"/>
<dbReference type="GO" id="GO:0030163">
    <property type="term" value="P:protein catabolic process"/>
    <property type="evidence" value="ECO:0007669"/>
    <property type="project" value="UniProtKB-UniRule"/>
</dbReference>
<comment type="catalytic activity">
    <reaction evidence="4">
        <text>N-terminal L-arginyl-[protein] + L-leucyl-tRNA(Leu) = N-terminal L-leucyl-L-arginyl-[protein] + tRNA(Leu) + H(+)</text>
        <dbReference type="Rhea" id="RHEA:50416"/>
        <dbReference type="Rhea" id="RHEA-COMP:9613"/>
        <dbReference type="Rhea" id="RHEA-COMP:9622"/>
        <dbReference type="Rhea" id="RHEA-COMP:12672"/>
        <dbReference type="Rhea" id="RHEA-COMP:12673"/>
        <dbReference type="ChEBI" id="CHEBI:15378"/>
        <dbReference type="ChEBI" id="CHEBI:64719"/>
        <dbReference type="ChEBI" id="CHEBI:78442"/>
        <dbReference type="ChEBI" id="CHEBI:78494"/>
        <dbReference type="ChEBI" id="CHEBI:133044"/>
        <dbReference type="EC" id="2.3.2.6"/>
    </reaction>
</comment>
<keyword evidence="1 4" id="KW-0963">Cytoplasm</keyword>
<dbReference type="SUPFAM" id="SSF55729">
    <property type="entry name" value="Acyl-CoA N-acyltransferases (Nat)"/>
    <property type="match status" value="1"/>
</dbReference>
<dbReference type="Proteomes" id="UP000236738">
    <property type="component" value="Unassembled WGS sequence"/>
</dbReference>
<keyword evidence="2 4" id="KW-0808">Transferase</keyword>
<evidence type="ECO:0000256" key="2">
    <source>
        <dbReference type="ARBA" id="ARBA00022679"/>
    </source>
</evidence>
<evidence type="ECO:0000313" key="5">
    <source>
        <dbReference type="EMBL" id="SEG17551.1"/>
    </source>
</evidence>
<dbReference type="Gene3D" id="3.30.70.3550">
    <property type="entry name" value="Leucyl/phenylalanyl-tRNA-protein transferase, N-terminal domain"/>
    <property type="match status" value="1"/>
</dbReference>
<evidence type="ECO:0000256" key="4">
    <source>
        <dbReference type="HAMAP-Rule" id="MF_00688"/>
    </source>
</evidence>
<dbReference type="GO" id="GO:0005737">
    <property type="term" value="C:cytoplasm"/>
    <property type="evidence" value="ECO:0007669"/>
    <property type="project" value="UniProtKB-SubCell"/>
</dbReference>
<organism evidence="5 6">
    <name type="scientific">Halpernia humi</name>
    <dbReference type="NCBI Taxonomy" id="493375"/>
    <lineage>
        <taxon>Bacteria</taxon>
        <taxon>Pseudomonadati</taxon>
        <taxon>Bacteroidota</taxon>
        <taxon>Flavobacteriia</taxon>
        <taxon>Flavobacteriales</taxon>
        <taxon>Weeksellaceae</taxon>
        <taxon>Chryseobacterium group</taxon>
        <taxon>Halpernia</taxon>
    </lineage>
</organism>
<comment type="subcellular location">
    <subcellularLocation>
        <location evidence="4">Cytoplasm</location>
    </subcellularLocation>
</comment>
<dbReference type="Gene3D" id="3.40.630.70">
    <property type="entry name" value="Leucyl/phenylalanyl-tRNA-protein transferase, C-terminal domain"/>
    <property type="match status" value="1"/>
</dbReference>
<dbReference type="InterPro" id="IPR016181">
    <property type="entry name" value="Acyl_CoA_acyltransferase"/>
</dbReference>
<keyword evidence="3 4" id="KW-0012">Acyltransferase</keyword>
<dbReference type="InterPro" id="IPR042203">
    <property type="entry name" value="Leu/Phe-tRNA_Trfase_C"/>
</dbReference>
<comment type="function">
    <text evidence="4">Functions in the N-end rule pathway of protein degradation where it conjugates Leu, Phe and, less efficiently, Met from aminoacyl-tRNAs to the N-termini of proteins containing an N-terminal arginine or lysine.</text>
</comment>
<dbReference type="EC" id="2.3.2.6" evidence="4"/>
<evidence type="ECO:0000256" key="3">
    <source>
        <dbReference type="ARBA" id="ARBA00023315"/>
    </source>
</evidence>
<dbReference type="EMBL" id="FNUS01000003">
    <property type="protein sequence ID" value="SEG17551.1"/>
    <property type="molecule type" value="Genomic_DNA"/>
</dbReference>
<name>A0A1H5Y0R7_9FLAO</name>
<dbReference type="Pfam" id="PF03588">
    <property type="entry name" value="Leu_Phe_trans"/>
    <property type="match status" value="1"/>
</dbReference>
<sequence length="231" mass="26628">MIFLNPALFGAGFNFYKTMFLLDPENISFPDPELFHPESGLLAIGSDLSAKRLELAYENGIFPWFNEGEEILWWCPDPRFVLFPENLKISKSMAKILRRVEFQFNENKCFREVLLNCRNINRPNQDGTWLTENLMNSLEQLFFLNKAKSIEVWQNNELVGGFYGVLVGNVFCGESMFSKVSNASKAGFINFIKNHPEIELIDCQIHSEHLESLGAKMISKADYLKLLKKQK</sequence>
<dbReference type="PANTHER" id="PTHR30098:SF2">
    <property type="entry name" value="LEUCYL_PHENYLALANYL-TRNA--PROTEIN TRANSFERASE"/>
    <property type="match status" value="1"/>
</dbReference>
<gene>
    <name evidence="4" type="primary">aat</name>
    <name evidence="5" type="ORF">SAMN05421847_1631</name>
</gene>
<keyword evidence="6" id="KW-1185">Reference proteome</keyword>
<comment type="catalytic activity">
    <reaction evidence="4">
        <text>L-phenylalanyl-tRNA(Phe) + an N-terminal L-alpha-aminoacyl-[protein] = an N-terminal L-phenylalanyl-L-alpha-aminoacyl-[protein] + tRNA(Phe)</text>
        <dbReference type="Rhea" id="RHEA:43632"/>
        <dbReference type="Rhea" id="RHEA-COMP:9668"/>
        <dbReference type="Rhea" id="RHEA-COMP:9699"/>
        <dbReference type="Rhea" id="RHEA-COMP:10636"/>
        <dbReference type="Rhea" id="RHEA-COMP:10637"/>
        <dbReference type="ChEBI" id="CHEBI:78442"/>
        <dbReference type="ChEBI" id="CHEBI:78531"/>
        <dbReference type="ChEBI" id="CHEBI:78597"/>
        <dbReference type="ChEBI" id="CHEBI:83561"/>
        <dbReference type="EC" id="2.3.2.6"/>
    </reaction>
</comment>
<dbReference type="NCBIfam" id="TIGR00667">
    <property type="entry name" value="aat"/>
    <property type="match status" value="1"/>
</dbReference>
<evidence type="ECO:0000256" key="1">
    <source>
        <dbReference type="ARBA" id="ARBA00022490"/>
    </source>
</evidence>
<dbReference type="HAMAP" id="MF_00688">
    <property type="entry name" value="Leu_Phe_trans"/>
    <property type="match status" value="1"/>
</dbReference>
<proteinExistence type="inferred from homology"/>
<evidence type="ECO:0000313" key="6">
    <source>
        <dbReference type="Proteomes" id="UP000236738"/>
    </source>
</evidence>